<keyword evidence="2 5" id="KW-0812">Transmembrane</keyword>
<organism evidence="6 7">
    <name type="scientific">Ruminobacter amylophilus</name>
    <dbReference type="NCBI Taxonomy" id="867"/>
    <lineage>
        <taxon>Bacteria</taxon>
        <taxon>Pseudomonadati</taxon>
        <taxon>Pseudomonadota</taxon>
        <taxon>Gammaproteobacteria</taxon>
        <taxon>Aeromonadales</taxon>
        <taxon>Succinivibrionaceae</taxon>
        <taxon>Ruminobacter</taxon>
    </lineage>
</organism>
<feature type="transmembrane region" description="Helical" evidence="5">
    <location>
        <begin position="42"/>
        <end position="59"/>
    </location>
</feature>
<dbReference type="PANTHER" id="PTHR10361">
    <property type="entry name" value="SODIUM-BILE ACID COTRANSPORTER"/>
    <property type="match status" value="1"/>
</dbReference>
<dbReference type="GO" id="GO:0016020">
    <property type="term" value="C:membrane"/>
    <property type="evidence" value="ECO:0007669"/>
    <property type="project" value="UniProtKB-SubCell"/>
</dbReference>
<evidence type="ECO:0000256" key="5">
    <source>
        <dbReference type="SAM" id="Phobius"/>
    </source>
</evidence>
<dbReference type="InterPro" id="IPR038770">
    <property type="entry name" value="Na+/solute_symporter_sf"/>
</dbReference>
<dbReference type="Pfam" id="PF01758">
    <property type="entry name" value="SBF"/>
    <property type="match status" value="1"/>
</dbReference>
<dbReference type="InterPro" id="IPR002657">
    <property type="entry name" value="BilAc:Na_symport/Acr3"/>
</dbReference>
<evidence type="ECO:0000256" key="4">
    <source>
        <dbReference type="ARBA" id="ARBA00023136"/>
    </source>
</evidence>
<accession>A0A662ZHD3</accession>
<dbReference type="Gene3D" id="1.20.1530.20">
    <property type="match status" value="1"/>
</dbReference>
<feature type="transmembrane region" description="Helical" evidence="5">
    <location>
        <begin position="227"/>
        <end position="250"/>
    </location>
</feature>
<feature type="transmembrane region" description="Helical" evidence="5">
    <location>
        <begin position="200"/>
        <end position="221"/>
    </location>
</feature>
<evidence type="ECO:0000256" key="2">
    <source>
        <dbReference type="ARBA" id="ARBA00022692"/>
    </source>
</evidence>
<feature type="transmembrane region" description="Helical" evidence="5">
    <location>
        <begin position="102"/>
        <end position="121"/>
    </location>
</feature>
<keyword evidence="3 5" id="KW-1133">Transmembrane helix</keyword>
<evidence type="ECO:0000313" key="6">
    <source>
        <dbReference type="EMBL" id="SFP33479.1"/>
    </source>
</evidence>
<comment type="subcellular location">
    <subcellularLocation>
        <location evidence="1">Membrane</location>
        <topology evidence="1">Multi-pass membrane protein</topology>
    </subcellularLocation>
</comment>
<dbReference type="EMBL" id="FOXF01000016">
    <property type="protein sequence ID" value="SFP33479.1"/>
    <property type="molecule type" value="Genomic_DNA"/>
</dbReference>
<proteinExistence type="predicted"/>
<gene>
    <name evidence="6" type="ORF">SAMN02910344_01122</name>
</gene>
<dbReference type="Proteomes" id="UP000243745">
    <property type="component" value="Unassembled WGS sequence"/>
</dbReference>
<dbReference type="PANTHER" id="PTHR10361:SF28">
    <property type="entry name" value="P3 PROTEIN-RELATED"/>
    <property type="match status" value="1"/>
</dbReference>
<evidence type="ECO:0000256" key="3">
    <source>
        <dbReference type="ARBA" id="ARBA00022989"/>
    </source>
</evidence>
<evidence type="ECO:0000313" key="7">
    <source>
        <dbReference type="Proteomes" id="UP000243745"/>
    </source>
</evidence>
<name>A0A662ZHD3_9GAMM</name>
<reference evidence="6 7" key="1">
    <citation type="submission" date="2016-10" db="EMBL/GenBank/DDBJ databases">
        <authorList>
            <person name="Varghese N."/>
            <person name="Submissions S."/>
        </authorList>
    </citation>
    <scope>NUCLEOTIDE SEQUENCE [LARGE SCALE GENOMIC DNA]</scope>
    <source>
        <strain evidence="6 7">DSM 1361</strain>
    </source>
</reference>
<feature type="transmembrane region" description="Helical" evidence="5">
    <location>
        <begin position="133"/>
        <end position="155"/>
    </location>
</feature>
<protein>
    <submittedName>
        <fullName evidence="6">Bile acid:Na+ symporter, BASS family</fullName>
    </submittedName>
</protein>
<dbReference type="RefSeq" id="WP_093141774.1">
    <property type="nucleotide sequence ID" value="NZ_FOXF01000016.1"/>
</dbReference>
<feature type="transmembrane region" description="Helical" evidence="5">
    <location>
        <begin position="71"/>
        <end position="96"/>
    </location>
</feature>
<evidence type="ECO:0000256" key="1">
    <source>
        <dbReference type="ARBA" id="ARBA00004141"/>
    </source>
</evidence>
<dbReference type="OrthoDB" id="9806785at2"/>
<dbReference type="AlphaFoldDB" id="A0A662ZHD3"/>
<dbReference type="InterPro" id="IPR004710">
    <property type="entry name" value="Bilac:Na_transpt"/>
</dbReference>
<keyword evidence="4 5" id="KW-0472">Membrane</keyword>
<sequence>MRLLGLLSLISAVLARYTAVFVIGAGVLAYFIPSLFTWVSGYKQIIVLAVIMLAMGVSLKAEDYKILAKHPFDICIGAVAQFTIMPLTAFAIAKLFNLSDGLTLGLILVGSCPGGVSSNIMSYLCRGDVAYSVGMTTVSTLLAPVMTPLLITLLLSKDVSMDPWSMVNFLIMVTIIPVGLGSLSNIAFGKKRLFQETVKLMPGVAVIAFSFIVGGVIAVHGEKFLESGLIIFACIFLHNAVGYVLGYLAAMLNRMSVAKRRTLSIEVGVQNAGLATGLSTKFFPMVPEAAIASAVSCVWHSVSGTILANLYLLMDNRREKKNGVNPAAGTQVVRKDREISSR</sequence>
<keyword evidence="7" id="KW-1185">Reference proteome</keyword>
<feature type="transmembrane region" description="Helical" evidence="5">
    <location>
        <begin position="167"/>
        <end position="188"/>
    </location>
</feature>